<evidence type="ECO:0000256" key="1">
    <source>
        <dbReference type="SAM" id="Coils"/>
    </source>
</evidence>
<dbReference type="Proteomes" id="UP000029999">
    <property type="component" value="Unassembled WGS sequence"/>
</dbReference>
<accession>A0A0A0BIA9</accession>
<organism evidence="2 3">
    <name type="scientific">Methylophaga thiooxydans</name>
    <dbReference type="NCBI Taxonomy" id="392484"/>
    <lineage>
        <taxon>Bacteria</taxon>
        <taxon>Pseudomonadati</taxon>
        <taxon>Pseudomonadota</taxon>
        <taxon>Gammaproteobacteria</taxon>
        <taxon>Thiotrichales</taxon>
        <taxon>Piscirickettsiaceae</taxon>
        <taxon>Methylophaga</taxon>
    </lineage>
</organism>
<proteinExistence type="predicted"/>
<keyword evidence="1" id="KW-0175">Coiled coil</keyword>
<evidence type="ECO:0000313" key="3">
    <source>
        <dbReference type="Proteomes" id="UP000029999"/>
    </source>
</evidence>
<reference evidence="2 3" key="1">
    <citation type="submission" date="2014-09" db="EMBL/GenBank/DDBJ databases">
        <authorList>
            <person name="Grob C."/>
            <person name="Taubert M."/>
            <person name="Howat A.M."/>
            <person name="Burns O.J."/>
            <person name="Dixon J.L."/>
            <person name="Chen Y."/>
            <person name="Murrell J.C."/>
        </authorList>
    </citation>
    <scope>NUCLEOTIDE SEQUENCE [LARGE SCALE GENOMIC DNA]</scope>
    <source>
        <strain evidence="2">L4</strain>
    </source>
</reference>
<feature type="coiled-coil region" evidence="1">
    <location>
        <begin position="157"/>
        <end position="184"/>
    </location>
</feature>
<gene>
    <name evidence="2" type="ORF">LP43_1326</name>
</gene>
<dbReference type="AlphaFoldDB" id="A0A0A0BIA9"/>
<dbReference type="EMBL" id="JRQD01000003">
    <property type="protein sequence ID" value="KGM06834.1"/>
    <property type="molecule type" value="Genomic_DNA"/>
</dbReference>
<sequence>MEAEKVSDKTNRTLDLFSMNLLKLGLKSEMPANIKAIDASYFDIIESDTFTGGDLLTYHLRYQTALSDYTEDAFKALEARQTVMRIGRKLDINAAKLASADTAGIAKDTEKFMAAMNEAENLTKQQKWSAAKHEFEKSIILANQLATKIEGKQVQRHATVATELEALNTKINRLEKRIEGYADDFKAPCQKTIVDYSCAEQCPERHEWDVIFNHYKNVPDYRCLSQCNNAQQEKQALFDQEQAACFDDKRRIKSKGLQLISERDSLLENQNRLLEELRGINQL</sequence>
<evidence type="ECO:0000313" key="2">
    <source>
        <dbReference type="EMBL" id="KGM06834.1"/>
    </source>
</evidence>
<protein>
    <submittedName>
        <fullName evidence="2">Uncharacterized protein</fullName>
    </submittedName>
</protein>
<comment type="caution">
    <text evidence="2">The sequence shown here is derived from an EMBL/GenBank/DDBJ whole genome shotgun (WGS) entry which is preliminary data.</text>
</comment>
<name>A0A0A0BIA9_9GAMM</name>